<dbReference type="EMBL" id="JBBPBN010000020">
    <property type="protein sequence ID" value="KAK9017020.1"/>
    <property type="molecule type" value="Genomic_DNA"/>
</dbReference>
<proteinExistence type="predicted"/>
<evidence type="ECO:0008006" key="3">
    <source>
        <dbReference type="Google" id="ProtNLM"/>
    </source>
</evidence>
<gene>
    <name evidence="1" type="ORF">V6N11_079508</name>
</gene>
<evidence type="ECO:0000313" key="1">
    <source>
        <dbReference type="EMBL" id="KAK9017020.1"/>
    </source>
</evidence>
<organism evidence="1 2">
    <name type="scientific">Hibiscus sabdariffa</name>
    <name type="common">roselle</name>
    <dbReference type="NCBI Taxonomy" id="183260"/>
    <lineage>
        <taxon>Eukaryota</taxon>
        <taxon>Viridiplantae</taxon>
        <taxon>Streptophyta</taxon>
        <taxon>Embryophyta</taxon>
        <taxon>Tracheophyta</taxon>
        <taxon>Spermatophyta</taxon>
        <taxon>Magnoliopsida</taxon>
        <taxon>eudicotyledons</taxon>
        <taxon>Gunneridae</taxon>
        <taxon>Pentapetalae</taxon>
        <taxon>rosids</taxon>
        <taxon>malvids</taxon>
        <taxon>Malvales</taxon>
        <taxon>Malvaceae</taxon>
        <taxon>Malvoideae</taxon>
        <taxon>Hibiscus</taxon>
    </lineage>
</organism>
<protein>
    <recommendedName>
        <fullName evidence="3">RNase H type-1 domain-containing protein</fullName>
    </recommendedName>
</protein>
<keyword evidence="2" id="KW-1185">Reference proteome</keyword>
<accession>A0ABR2RVL5</accession>
<comment type="caution">
    <text evidence="1">The sequence shown here is derived from an EMBL/GenBank/DDBJ whole genome shotgun (WGS) entry which is preliminary data.</text>
</comment>
<evidence type="ECO:0000313" key="2">
    <source>
        <dbReference type="Proteomes" id="UP001396334"/>
    </source>
</evidence>
<sequence length="126" mass="13925">MAQLVHVVSRLLHVGDFLRCCERLVKEYVTEFHKPNLAVLFETDNAEVALIFQGHYDALGGCTLVDSILLLLARSWSVCICHIPRTQNLVADRVVALCRGSPIVSMTFDSVPIVLAELVHKEAVVG</sequence>
<name>A0ABR2RVL5_9ROSI</name>
<dbReference type="Proteomes" id="UP001396334">
    <property type="component" value="Unassembled WGS sequence"/>
</dbReference>
<reference evidence="1 2" key="1">
    <citation type="journal article" date="2024" name="G3 (Bethesda)">
        <title>Genome assembly of Hibiscus sabdariffa L. provides insights into metabolisms of medicinal natural products.</title>
        <authorList>
            <person name="Kim T."/>
        </authorList>
    </citation>
    <scope>NUCLEOTIDE SEQUENCE [LARGE SCALE GENOMIC DNA]</scope>
    <source>
        <strain evidence="1">TK-2024</strain>
        <tissue evidence="1">Old leaves</tissue>
    </source>
</reference>